<dbReference type="GO" id="GO:1990745">
    <property type="term" value="C:EARP complex"/>
    <property type="evidence" value="ECO:0007669"/>
    <property type="project" value="TreeGrafter"/>
</dbReference>
<dbReference type="GeneID" id="94196265"/>
<dbReference type="InterPro" id="IPR014812">
    <property type="entry name" value="Vps51"/>
</dbReference>
<dbReference type="GO" id="GO:0042147">
    <property type="term" value="P:retrograde transport, endosome to Golgi"/>
    <property type="evidence" value="ECO:0007669"/>
    <property type="project" value="UniProtKB-UniRule"/>
</dbReference>
<comment type="similarity">
    <text evidence="1 2">Belongs to the VPS51 family.</text>
</comment>
<dbReference type="PANTHER" id="PTHR15954:SF4">
    <property type="entry name" value="VACUOLAR PROTEIN SORTING-ASSOCIATED PROTEIN 51 HOMOLOG"/>
    <property type="match status" value="1"/>
</dbReference>
<dbReference type="GO" id="GO:0016020">
    <property type="term" value="C:membrane"/>
    <property type="evidence" value="ECO:0007669"/>
    <property type="project" value="TreeGrafter"/>
</dbReference>
<dbReference type="GO" id="GO:0005829">
    <property type="term" value="C:cytosol"/>
    <property type="evidence" value="ECO:0007669"/>
    <property type="project" value="GOC"/>
</dbReference>
<dbReference type="EMBL" id="BPLF01000003">
    <property type="protein sequence ID" value="GIX64784.1"/>
    <property type="molecule type" value="Genomic_DNA"/>
</dbReference>
<sequence length="980" mass="107368">MKNARGLSGSKSGSAEAETSVSALLSSFYDVGAASETNASQENTGETQNGQATWDDAILSGAIFGYEDFDVDSCLTTALKKYSMVELIALLRRLEREVRQFTAGKQILIYDNYECLFTALDTVHEINSDLTVVQKRLQTLKSSQIKASSIDISSRYGFREKLRGITELNRVLNIYQALACIATCLNRATQSSVMDTEERGHMIRMLELVAKVYVILNVIREQAGPKATKIKLLHTFNKSVKELVPSVAKGLCRLAKSEQLSHNVLVSVCCNLAMTHLTARQVWELYWLNKAHVLENRLNNLVAATNDPKVSLHHVSNDLIDFLLYLREAVHSDGYSKLARCIEESGCGRTDAGVAGADKPGVACLFCVGEDYEVVIVEGNGTESEGKPDVQDAVVYSHYWIAQVGDGPCNCVKDSLPQQLVLCYAQLAFAALQPRLVDRTKPLTCNELMYVLTSVVDKLKTVAKEEAIVKLLVDVSYRWILLTVLLYLQKQFYPVYDAMAGAILPAESKAGKEAYNGIYTAVERILKDEVTDILPFIDDLSGSMGLSLQPLFTSFLIFYIASLKSVYNVQFDTLVSVSEAKQGEEGYLGSVASLTTLRGSSGAARREMLGEHVKESRASARRVEADGCILGAAFDEGAVDAELLSIRLGLSLEHYLRWMLRRKAEELSPTCNTVRGTLTQMVASMVRFNAVFDRIKQLVAQRVGSAAAMLSTGDIEMTLPAVAELATAQVNTTVNRSTYISGLMDYAVGYNRLERLFGDHGVHLTAMTHAIYRFAKSQSTAGLFPLVEAAGDATGKAARPSLSDNAMPLDVPQVTIRVLSYVMVGCIRNASTLMRYAMEGLEHGARTADDAIKDFTGVVYDLVEFLNATADPALSGETTYIQVAELNRKLKYMTAKADTDAFAVIQDLSFVPAKDLCLKLFTIQVAQSIARAARQHVVRADDLAGLVSRIEKQLVLAFKKSADAEQMKRVFAQLATSDAA</sequence>
<dbReference type="GO" id="GO:0015031">
    <property type="term" value="P:protein transport"/>
    <property type="evidence" value="ECO:0007669"/>
    <property type="project" value="UniProtKB-UniRule"/>
</dbReference>
<evidence type="ECO:0000256" key="2">
    <source>
        <dbReference type="RuleBase" id="RU368010"/>
    </source>
</evidence>
<dbReference type="Proteomes" id="UP001497744">
    <property type="component" value="Unassembled WGS sequence"/>
</dbReference>
<dbReference type="GO" id="GO:0006869">
    <property type="term" value="P:lipid transport"/>
    <property type="evidence" value="ECO:0007669"/>
    <property type="project" value="UniProtKB-UniRule"/>
</dbReference>
<comment type="caution">
    <text evidence="3">The sequence shown here is derived from an EMBL/GenBank/DDBJ whole genome shotgun (WGS) entry which is preliminary data.</text>
</comment>
<dbReference type="GO" id="GO:0000938">
    <property type="term" value="C:GARP complex"/>
    <property type="evidence" value="ECO:0007669"/>
    <property type="project" value="UniProtKB-UniRule"/>
</dbReference>
<keyword evidence="2" id="KW-0445">Lipid transport</keyword>
<dbReference type="GO" id="GO:0048193">
    <property type="term" value="P:Golgi vesicle transport"/>
    <property type="evidence" value="ECO:0007669"/>
    <property type="project" value="TreeGrafter"/>
</dbReference>
<dbReference type="GO" id="GO:0007030">
    <property type="term" value="P:Golgi organization"/>
    <property type="evidence" value="ECO:0007669"/>
    <property type="project" value="UniProtKB-UniRule"/>
</dbReference>
<name>A0AAV4M1V8_BABCB</name>
<accession>A0AAV4M1V8</accession>
<keyword evidence="2" id="KW-0653">Protein transport</keyword>
<dbReference type="GO" id="GO:0032456">
    <property type="term" value="P:endocytic recycling"/>
    <property type="evidence" value="ECO:0007669"/>
    <property type="project" value="TreeGrafter"/>
</dbReference>
<comment type="subunit">
    <text evidence="2">Component of the Golgi-associated retrograde protein (GARP) complex.</text>
</comment>
<comment type="subcellular location">
    <subcellularLocation>
        <location evidence="2">Golgi apparatus</location>
        <location evidence="2">trans-Golgi network</location>
    </subcellularLocation>
</comment>
<evidence type="ECO:0000256" key="1">
    <source>
        <dbReference type="ARBA" id="ARBA00006080"/>
    </source>
</evidence>
<dbReference type="PANTHER" id="PTHR15954">
    <property type="entry name" value="VACUOLAR PROTEIN SORTING-ASSOCIATED PROTEIN 51 HOMOLOG"/>
    <property type="match status" value="1"/>
</dbReference>
<protein>
    <recommendedName>
        <fullName evidence="2">Vacuolar protein sorting-associated protein 51 homolog</fullName>
    </recommendedName>
</protein>
<comment type="function">
    <text evidence="2">Acts as component of the GARP complex that is involved in retrograde transport from early and late endosomes to the trans-Golgi network (TGN).</text>
</comment>
<reference evidence="3 4" key="1">
    <citation type="submission" date="2021-06" db="EMBL/GenBank/DDBJ databases">
        <title>Genome sequence of Babesia caballi.</title>
        <authorList>
            <person name="Yamagishi J."/>
            <person name="Kidaka T."/>
            <person name="Ochi A."/>
        </authorList>
    </citation>
    <scope>NUCLEOTIDE SEQUENCE [LARGE SCALE GENOMIC DNA]</scope>
    <source>
        <strain evidence="3">USDA-D6B2</strain>
    </source>
</reference>
<dbReference type="GO" id="GO:0007041">
    <property type="term" value="P:lysosomal transport"/>
    <property type="evidence" value="ECO:0007669"/>
    <property type="project" value="TreeGrafter"/>
</dbReference>
<proteinExistence type="inferred from homology"/>
<keyword evidence="2" id="KW-0333">Golgi apparatus</keyword>
<dbReference type="AlphaFoldDB" id="A0AAV4M1V8"/>
<keyword evidence="4" id="KW-1185">Reference proteome</keyword>
<dbReference type="Pfam" id="PF08700">
    <property type="entry name" value="VPS51_Exo84_N"/>
    <property type="match status" value="1"/>
</dbReference>
<organism evidence="3 4">
    <name type="scientific">Babesia caballi</name>
    <dbReference type="NCBI Taxonomy" id="5871"/>
    <lineage>
        <taxon>Eukaryota</taxon>
        <taxon>Sar</taxon>
        <taxon>Alveolata</taxon>
        <taxon>Apicomplexa</taxon>
        <taxon>Aconoidasida</taxon>
        <taxon>Piroplasmida</taxon>
        <taxon>Babesiidae</taxon>
        <taxon>Babesia</taxon>
    </lineage>
</organism>
<keyword evidence="2" id="KW-0813">Transport</keyword>
<gene>
    <name evidence="3" type="ORF">BcabD6B2_42190</name>
</gene>
<dbReference type="RefSeq" id="XP_067716853.1">
    <property type="nucleotide sequence ID" value="XM_067860752.1"/>
</dbReference>
<evidence type="ECO:0000313" key="4">
    <source>
        <dbReference type="Proteomes" id="UP001497744"/>
    </source>
</evidence>
<evidence type="ECO:0000313" key="3">
    <source>
        <dbReference type="EMBL" id="GIX64784.1"/>
    </source>
</evidence>